<feature type="compositionally biased region" description="Basic and acidic residues" evidence="1">
    <location>
        <begin position="187"/>
        <end position="203"/>
    </location>
</feature>
<dbReference type="InterPro" id="IPR054416">
    <property type="entry name" value="GST_UstS-like_C"/>
</dbReference>
<accession>A0A922NI31</accession>
<keyword evidence="4" id="KW-1185">Reference proteome</keyword>
<feature type="region of interest" description="Disordered" evidence="1">
    <location>
        <begin position="386"/>
        <end position="422"/>
    </location>
</feature>
<feature type="compositionally biased region" description="Polar residues" evidence="1">
    <location>
        <begin position="161"/>
        <end position="184"/>
    </location>
</feature>
<dbReference type="Gene3D" id="3.40.30.10">
    <property type="entry name" value="Glutaredoxin"/>
    <property type="match status" value="1"/>
</dbReference>
<comment type="caution">
    <text evidence="3">The sequence shown here is derived from an EMBL/GenBank/DDBJ whole genome shotgun (WGS) entry which is preliminary data.</text>
</comment>
<dbReference type="SUPFAM" id="SSF52833">
    <property type="entry name" value="Thioredoxin-like"/>
    <property type="match status" value="1"/>
</dbReference>
<dbReference type="Gene3D" id="1.20.1050.10">
    <property type="match status" value="1"/>
</dbReference>
<organism evidence="3 4">
    <name type="scientific">Pyrenophora tritici-repentis</name>
    <dbReference type="NCBI Taxonomy" id="45151"/>
    <lineage>
        <taxon>Eukaryota</taxon>
        <taxon>Fungi</taxon>
        <taxon>Dikarya</taxon>
        <taxon>Ascomycota</taxon>
        <taxon>Pezizomycotina</taxon>
        <taxon>Dothideomycetes</taxon>
        <taxon>Pleosporomycetidae</taxon>
        <taxon>Pleosporales</taxon>
        <taxon>Pleosporineae</taxon>
        <taxon>Pleosporaceae</taxon>
        <taxon>Pyrenophora</taxon>
    </lineage>
</organism>
<dbReference type="InterPro" id="IPR036249">
    <property type="entry name" value="Thioredoxin-like_sf"/>
</dbReference>
<gene>
    <name evidence="3" type="ORF">Ptr86124_004843</name>
</gene>
<feature type="compositionally biased region" description="Polar residues" evidence="1">
    <location>
        <begin position="219"/>
        <end position="246"/>
    </location>
</feature>
<dbReference type="SUPFAM" id="SSF47616">
    <property type="entry name" value="GST C-terminal domain-like"/>
    <property type="match status" value="1"/>
</dbReference>
<evidence type="ECO:0000313" key="4">
    <source>
        <dbReference type="Proteomes" id="UP000249757"/>
    </source>
</evidence>
<dbReference type="Proteomes" id="UP000249757">
    <property type="component" value="Unassembled WGS sequence"/>
</dbReference>
<reference evidence="4" key="1">
    <citation type="journal article" date="2022" name="Microb. Genom.">
        <title>A global pangenome for the wheat fungal pathogen Pyrenophora tritici-repentis and prediction of effector protein structural homology.</title>
        <authorList>
            <person name="Moolhuijzen P.M."/>
            <person name="See P.T."/>
            <person name="Shi G."/>
            <person name="Powell H.R."/>
            <person name="Cockram J."/>
            <person name="Jorgensen L.N."/>
            <person name="Benslimane H."/>
            <person name="Strelkov S.E."/>
            <person name="Turner J."/>
            <person name="Liu Z."/>
            <person name="Moffat C.S."/>
        </authorList>
    </citation>
    <scope>NUCLEOTIDE SEQUENCE [LARGE SCALE GENOMIC DNA]</scope>
</reference>
<name>A0A922NI31_9PLEO</name>
<evidence type="ECO:0000313" key="3">
    <source>
        <dbReference type="EMBL" id="KAI1516306.1"/>
    </source>
</evidence>
<dbReference type="CDD" id="cd00299">
    <property type="entry name" value="GST_C_family"/>
    <property type="match status" value="1"/>
</dbReference>
<feature type="domain" description="Glutathione S-transferase UstS-like C-terminal" evidence="2">
    <location>
        <begin position="571"/>
        <end position="652"/>
    </location>
</feature>
<dbReference type="EMBL" id="NRDI02000005">
    <property type="protein sequence ID" value="KAI1516306.1"/>
    <property type="molecule type" value="Genomic_DNA"/>
</dbReference>
<dbReference type="Pfam" id="PF22041">
    <property type="entry name" value="GST_C_7"/>
    <property type="match status" value="1"/>
</dbReference>
<dbReference type="AlphaFoldDB" id="A0A922NI31"/>
<evidence type="ECO:0000256" key="1">
    <source>
        <dbReference type="SAM" id="MobiDB-lite"/>
    </source>
</evidence>
<feature type="region of interest" description="Disordered" evidence="1">
    <location>
        <begin position="154"/>
        <end position="256"/>
    </location>
</feature>
<sequence length="656" mass="74673">MASSSRRVVPTLEALLGTTNIKPREWHHIDPEIWEDNVEAPDDEVGITTATTYIARAIADYTDRPTADEELFWEFRQDFEGWTEAMFLRAQPIYTKELKRILRFKGVYTGRINMAPSESLARLLRMEEYLEWPQDVFQSAVFDTRSAAHMLQERALRQQRSEGSVQSTDRRLSSQAQSRTQTPVRTRGRDVDSRQTRDQDQTHARVQGRQETVEEEQQIQDQLAKTIEKAQNQPIRSQPIETTESAPQPAYQRVQSQQPPLTYNNFDRFREYTPAYPRISMDSPPSPSITHRAEAIQKAMRALRKAAAEHAVSNALGTRNGPTTDGVLSLPLQSEVMVWREKNGWQGPYRVIDMKDHDVTVDMINGPTTFRSTVVKPYYRDLTTAIDGADQGTGGSPTTDEAIADEPPLPSGVTLPTPGKHGNTDPPSLYFIPFPNQTSYALNIKALSYKTKWIELPDVKSTRLAHAVAPVRKLPNDEDFYTLPIIHDSSTDTYIGDSFDIAVYLDEKYPDSGLQLFPKDSIGVHRVFNAHVDALFTRYVVLCCDGMLFNPETAEVSKAEFVRRAGVESWDQLCVEGEARAKILEAFKADLEDFAKLYRFEGPFLEGEKMTYADVIVGAWLQLVRATAQEWGQMCEWQDGRWKKLHEALEQWSEQR</sequence>
<evidence type="ECO:0000259" key="2">
    <source>
        <dbReference type="Pfam" id="PF22041"/>
    </source>
</evidence>
<proteinExistence type="predicted"/>
<dbReference type="InterPro" id="IPR036282">
    <property type="entry name" value="Glutathione-S-Trfase_C_sf"/>
</dbReference>
<protein>
    <submittedName>
        <fullName evidence="3">Polyprotein</fullName>
    </submittedName>
</protein>